<dbReference type="InterPro" id="IPR000582">
    <property type="entry name" value="Acyl-CoA-binding_protein"/>
</dbReference>
<evidence type="ECO:0000256" key="2">
    <source>
        <dbReference type="SAM" id="MobiDB-lite"/>
    </source>
</evidence>
<evidence type="ECO:0000313" key="5">
    <source>
        <dbReference type="Proteomes" id="UP000796880"/>
    </source>
</evidence>
<protein>
    <recommendedName>
        <fullName evidence="3">ACB domain-containing protein</fullName>
    </recommendedName>
</protein>
<evidence type="ECO:0000313" key="4">
    <source>
        <dbReference type="EMBL" id="KAF3446571.1"/>
    </source>
</evidence>
<evidence type="ECO:0000256" key="1">
    <source>
        <dbReference type="ARBA" id="ARBA00005567"/>
    </source>
</evidence>
<proteinExistence type="inferred from homology"/>
<dbReference type="AlphaFoldDB" id="A0A8K0MHX0"/>
<feature type="region of interest" description="Disordered" evidence="2">
    <location>
        <begin position="21"/>
        <end position="89"/>
    </location>
</feature>
<gene>
    <name evidence="4" type="ORF">FNV43_RR11751</name>
</gene>
<dbReference type="PROSITE" id="PS51228">
    <property type="entry name" value="ACB_2"/>
    <property type="match status" value="1"/>
</dbReference>
<organism evidence="4 5">
    <name type="scientific">Rhamnella rubrinervis</name>
    <dbReference type="NCBI Taxonomy" id="2594499"/>
    <lineage>
        <taxon>Eukaryota</taxon>
        <taxon>Viridiplantae</taxon>
        <taxon>Streptophyta</taxon>
        <taxon>Embryophyta</taxon>
        <taxon>Tracheophyta</taxon>
        <taxon>Spermatophyta</taxon>
        <taxon>Magnoliopsida</taxon>
        <taxon>eudicotyledons</taxon>
        <taxon>Gunneridae</taxon>
        <taxon>Pentapetalae</taxon>
        <taxon>rosids</taxon>
        <taxon>fabids</taxon>
        <taxon>Rosales</taxon>
        <taxon>Rhamnaceae</taxon>
        <taxon>rhamnoid group</taxon>
        <taxon>Rhamneae</taxon>
        <taxon>Rhamnella</taxon>
    </lineage>
</organism>
<dbReference type="Proteomes" id="UP000796880">
    <property type="component" value="Unassembled WGS sequence"/>
</dbReference>
<comment type="caution">
    <text evidence="4">The sequence shown here is derived from an EMBL/GenBank/DDBJ whole genome shotgun (WGS) entry which is preliminary data.</text>
</comment>
<name>A0A8K0MHX0_9ROSA</name>
<feature type="compositionally biased region" description="Polar residues" evidence="2">
    <location>
        <begin position="37"/>
        <end position="49"/>
    </location>
</feature>
<dbReference type="EMBL" id="VOIH02000005">
    <property type="protein sequence ID" value="KAF3446571.1"/>
    <property type="molecule type" value="Genomic_DNA"/>
</dbReference>
<evidence type="ECO:0000259" key="3">
    <source>
        <dbReference type="PROSITE" id="PS51228"/>
    </source>
</evidence>
<accession>A0A8K0MHX0</accession>
<dbReference type="GO" id="GO:0000062">
    <property type="term" value="F:fatty-acyl-CoA binding"/>
    <property type="evidence" value="ECO:0007669"/>
    <property type="project" value="InterPro"/>
</dbReference>
<sequence>MNPEMAMEQYITILSDNIPGWMEGHLDGEDKPESSKKQTTIAPVSSTCLHTPPKFGNERVPELKSGADGGDLTGGSNLENRHEDCGKVG</sequence>
<comment type="similarity">
    <text evidence="1">Belongs to the ACBP family.</text>
</comment>
<dbReference type="OrthoDB" id="1176381at2759"/>
<feature type="compositionally biased region" description="Basic and acidic residues" evidence="2">
    <location>
        <begin position="24"/>
        <end position="36"/>
    </location>
</feature>
<feature type="domain" description="ACB" evidence="3">
    <location>
        <begin position="1"/>
        <end position="23"/>
    </location>
</feature>
<reference evidence="4" key="1">
    <citation type="submission" date="2020-03" db="EMBL/GenBank/DDBJ databases">
        <title>A high-quality chromosome-level genome assembly of a woody plant with both climbing and erect habits, Rhamnella rubrinervis.</title>
        <authorList>
            <person name="Lu Z."/>
            <person name="Yang Y."/>
            <person name="Zhu X."/>
            <person name="Sun Y."/>
        </authorList>
    </citation>
    <scope>NUCLEOTIDE SEQUENCE</scope>
    <source>
        <strain evidence="4">BYM</strain>
        <tissue evidence="4">Leaf</tissue>
    </source>
</reference>
<feature type="compositionally biased region" description="Basic and acidic residues" evidence="2">
    <location>
        <begin position="79"/>
        <end position="89"/>
    </location>
</feature>
<keyword evidence="5" id="KW-1185">Reference proteome</keyword>